<dbReference type="STRING" id="1261640.BHK98_04410"/>
<dbReference type="AlphaFoldDB" id="A0A1Q9JGU5"/>
<dbReference type="InterPro" id="IPR009057">
    <property type="entry name" value="Homeodomain-like_sf"/>
</dbReference>
<name>A0A1Q9JGU5_9FIRM</name>
<sequence length="324" mass="37109">MIVMTKKYVSDNIHTEGGGSFDVLISNSSEYNEKKFPEAAGSISSWKLGVSHYTRLSVTDMTPSENMRVRFSFPDRSVIVLCFNLEGPMEWYCGNEDFVSALKPFECCVQFGIEKEGHVYFRRDTRHRHICVYLHDRNYPFLRAALERSGLRPDELPVESMQKYATSPGIQKTLTDIFSPPCSEAYRACYLEGKVLELISLFCGDILEKNNVAANISMDERACIQRAKEIIDEQYARPLTIKSLAKSCFISETRLKSGFKELFGSTVYEYLVDKRMEVAFDLLSSNQYNVQDVCWRVGYANGSHFSRQFRKKYGFNPGKIKSSD</sequence>
<comment type="caution">
    <text evidence="4">The sequence shown here is derived from an EMBL/GenBank/DDBJ whole genome shotgun (WGS) entry which is preliminary data.</text>
</comment>
<proteinExistence type="predicted"/>
<dbReference type="Pfam" id="PF12833">
    <property type="entry name" value="HTH_18"/>
    <property type="match status" value="1"/>
</dbReference>
<dbReference type="SUPFAM" id="SSF46689">
    <property type="entry name" value="Homeodomain-like"/>
    <property type="match status" value="2"/>
</dbReference>
<organism evidence="4 5">
    <name type="scientific">Hornefia porci</name>
    <dbReference type="NCBI Taxonomy" id="2652292"/>
    <lineage>
        <taxon>Bacteria</taxon>
        <taxon>Bacillati</taxon>
        <taxon>Bacillota</taxon>
        <taxon>Clostridia</taxon>
        <taxon>Peptostreptococcales</taxon>
        <taxon>Anaerovoracaceae</taxon>
        <taxon>Hornefia</taxon>
    </lineage>
</organism>
<evidence type="ECO:0000313" key="5">
    <source>
        <dbReference type="Proteomes" id="UP000187404"/>
    </source>
</evidence>
<dbReference type="Gene3D" id="1.10.10.60">
    <property type="entry name" value="Homeodomain-like"/>
    <property type="match status" value="2"/>
</dbReference>
<dbReference type="PANTHER" id="PTHR47893">
    <property type="entry name" value="REGULATORY PROTEIN PCHR"/>
    <property type="match status" value="1"/>
</dbReference>
<accession>A0A1Q9JGU5</accession>
<feature type="domain" description="HTH araC/xylS-type" evidence="3">
    <location>
        <begin position="225"/>
        <end position="323"/>
    </location>
</feature>
<dbReference type="PROSITE" id="PS01124">
    <property type="entry name" value="HTH_ARAC_FAMILY_2"/>
    <property type="match status" value="1"/>
</dbReference>
<dbReference type="Proteomes" id="UP000187404">
    <property type="component" value="Unassembled WGS sequence"/>
</dbReference>
<evidence type="ECO:0000256" key="1">
    <source>
        <dbReference type="ARBA" id="ARBA00023015"/>
    </source>
</evidence>
<dbReference type="PANTHER" id="PTHR47893:SF1">
    <property type="entry name" value="REGULATORY PROTEIN PCHR"/>
    <property type="match status" value="1"/>
</dbReference>
<dbReference type="InterPro" id="IPR053142">
    <property type="entry name" value="PchR_regulatory_protein"/>
</dbReference>
<evidence type="ECO:0000259" key="3">
    <source>
        <dbReference type="PROSITE" id="PS01124"/>
    </source>
</evidence>
<keyword evidence="1" id="KW-0805">Transcription regulation</keyword>
<keyword evidence="5" id="KW-1185">Reference proteome</keyword>
<protein>
    <recommendedName>
        <fullName evidence="3">HTH araC/xylS-type domain-containing protein</fullName>
    </recommendedName>
</protein>
<dbReference type="GO" id="GO:0003700">
    <property type="term" value="F:DNA-binding transcription factor activity"/>
    <property type="evidence" value="ECO:0007669"/>
    <property type="project" value="InterPro"/>
</dbReference>
<evidence type="ECO:0000256" key="2">
    <source>
        <dbReference type="ARBA" id="ARBA00023163"/>
    </source>
</evidence>
<dbReference type="SMART" id="SM00342">
    <property type="entry name" value="HTH_ARAC"/>
    <property type="match status" value="1"/>
</dbReference>
<gene>
    <name evidence="4" type="ORF">BHK98_04410</name>
</gene>
<reference evidence="4 5" key="1">
    <citation type="journal article" date="2016" name="Appl. Environ. Microbiol.">
        <title>Function and Phylogeny of Bacterial Butyryl Coenzyme A:Acetate Transferases and Their Diversity in the Proximal Colon of Swine.</title>
        <authorList>
            <person name="Trachsel J."/>
            <person name="Bayles D.O."/>
            <person name="Looft T."/>
            <person name="Levine U.Y."/>
            <person name="Allen H.K."/>
        </authorList>
    </citation>
    <scope>NUCLEOTIDE SEQUENCE [LARGE SCALE GENOMIC DNA]</scope>
    <source>
        <strain evidence="4 5">68-3-10</strain>
    </source>
</reference>
<dbReference type="EMBL" id="MJIE01000001">
    <property type="protein sequence ID" value="OLR55374.1"/>
    <property type="molecule type" value="Genomic_DNA"/>
</dbReference>
<dbReference type="GO" id="GO:0043565">
    <property type="term" value="F:sequence-specific DNA binding"/>
    <property type="evidence" value="ECO:0007669"/>
    <property type="project" value="InterPro"/>
</dbReference>
<evidence type="ECO:0000313" key="4">
    <source>
        <dbReference type="EMBL" id="OLR55374.1"/>
    </source>
</evidence>
<keyword evidence="2" id="KW-0804">Transcription</keyword>
<dbReference type="InterPro" id="IPR018060">
    <property type="entry name" value="HTH_AraC"/>
</dbReference>